<name>L8PMJ0_STRVR</name>
<evidence type="ECO:0000313" key="2">
    <source>
        <dbReference type="Proteomes" id="UP000011205"/>
    </source>
</evidence>
<accession>L8PMJ0</accession>
<reference evidence="1 2" key="1">
    <citation type="journal article" date="2013" name="Genome Announc.">
        <title>Draft Genome Sequence of Streptomyces viridochromogenes Strain Tu57, Producer of Avilamycin.</title>
        <authorList>
            <person name="Gruning B.A."/>
            <person name="Erxleben A."/>
            <person name="Hahnlein A."/>
            <person name="Gunther S."/>
        </authorList>
    </citation>
    <scope>NUCLEOTIDE SEQUENCE [LARGE SCALE GENOMIC DNA]</scope>
    <source>
        <strain evidence="1 2">Tue57</strain>
    </source>
</reference>
<dbReference type="Proteomes" id="UP000011205">
    <property type="component" value="Unassembled WGS sequence"/>
</dbReference>
<organism evidence="1 2">
    <name type="scientific">Streptomyces viridochromogenes Tue57</name>
    <dbReference type="NCBI Taxonomy" id="1160705"/>
    <lineage>
        <taxon>Bacteria</taxon>
        <taxon>Bacillati</taxon>
        <taxon>Actinomycetota</taxon>
        <taxon>Actinomycetes</taxon>
        <taxon>Kitasatosporales</taxon>
        <taxon>Streptomycetaceae</taxon>
        <taxon>Streptomyces</taxon>
    </lineage>
</organism>
<dbReference type="PATRIC" id="fig|1160705.3.peg.1837"/>
<dbReference type="EMBL" id="AMLP01000062">
    <property type="protein sequence ID" value="ELS57199.1"/>
    <property type="molecule type" value="Genomic_DNA"/>
</dbReference>
<proteinExistence type="predicted"/>
<protein>
    <submittedName>
        <fullName evidence="1">Uncharacterized protein</fullName>
    </submittedName>
</protein>
<gene>
    <name evidence="1" type="ORF">STVIR_1844</name>
</gene>
<comment type="caution">
    <text evidence="1">The sequence shown here is derived from an EMBL/GenBank/DDBJ whole genome shotgun (WGS) entry which is preliminary data.</text>
</comment>
<dbReference type="AlphaFoldDB" id="L8PMJ0"/>
<evidence type="ECO:0000313" key="1">
    <source>
        <dbReference type="EMBL" id="ELS57199.1"/>
    </source>
</evidence>
<dbReference type="RefSeq" id="WP_003997189.1">
    <property type="nucleotide sequence ID" value="NZ_AMLP01000062.1"/>
</dbReference>
<sequence length="70" mass="8001">MGLYCVGTEPELVTEENWFFRLSRHAYRLHDLITGADRLTAAFPNTVTVHPQSEYRSASLRNSGLMRITC</sequence>